<evidence type="ECO:0000259" key="1">
    <source>
        <dbReference type="Pfam" id="PF00881"/>
    </source>
</evidence>
<dbReference type="Proteomes" id="UP000215027">
    <property type="component" value="Chromosome I"/>
</dbReference>
<dbReference type="SUPFAM" id="SSF55469">
    <property type="entry name" value="FMN-dependent nitroreductase-like"/>
    <property type="match status" value="1"/>
</dbReference>
<dbReference type="OrthoDB" id="9812105at2"/>
<dbReference type="PANTHER" id="PTHR23026:SF123">
    <property type="entry name" value="NAD(P)H NITROREDUCTASE RV3131-RELATED"/>
    <property type="match status" value="1"/>
</dbReference>
<dbReference type="EMBL" id="LN890655">
    <property type="protein sequence ID" value="CUS04851.2"/>
    <property type="molecule type" value="Genomic_DNA"/>
</dbReference>
<keyword evidence="2" id="KW-0436">Ligase</keyword>
<dbReference type="GO" id="GO:0016874">
    <property type="term" value="F:ligase activity"/>
    <property type="evidence" value="ECO:0007669"/>
    <property type="project" value="UniProtKB-KW"/>
</dbReference>
<evidence type="ECO:0000313" key="2">
    <source>
        <dbReference type="EMBL" id="CUS04851.2"/>
    </source>
</evidence>
<dbReference type="InterPro" id="IPR029479">
    <property type="entry name" value="Nitroreductase"/>
</dbReference>
<gene>
    <name evidence="2" type="primary">fbiB</name>
    <name evidence="2" type="ORF">CFX0092_A2973</name>
</gene>
<feature type="domain" description="Nitroreductase" evidence="1">
    <location>
        <begin position="8"/>
        <end position="180"/>
    </location>
</feature>
<dbReference type="PANTHER" id="PTHR23026">
    <property type="entry name" value="NADPH NITROREDUCTASE"/>
    <property type="match status" value="1"/>
</dbReference>
<sequence length="199" mass="21864">MHDFFDLIHSRRSIRRYEARPVPAQLIEQLLEAAVWAPSAHNRQPWRLVVIEGEATKQRLAAGMGERLRADLAADGAPPDLIARDAGRSHARLTGAPLLIVLCLTLADMDAYPDQRRAANEALMAAQSVAMAGQNLLLAAHALGLGACWLCAPLFCPHTVRTVLDLPDDWQPQGLITAGYPAETKEKTRHPLGTRVLYR</sequence>
<dbReference type="InterPro" id="IPR050627">
    <property type="entry name" value="Nitroreductase/BluB"/>
</dbReference>
<dbReference type="GO" id="GO:0016491">
    <property type="term" value="F:oxidoreductase activity"/>
    <property type="evidence" value="ECO:0007669"/>
    <property type="project" value="InterPro"/>
</dbReference>
<organism evidence="2 3">
    <name type="scientific">Candidatus Promineifilum breve</name>
    <dbReference type="NCBI Taxonomy" id="1806508"/>
    <lineage>
        <taxon>Bacteria</taxon>
        <taxon>Bacillati</taxon>
        <taxon>Chloroflexota</taxon>
        <taxon>Ardenticatenia</taxon>
        <taxon>Candidatus Promineifilales</taxon>
        <taxon>Candidatus Promineifilaceae</taxon>
        <taxon>Candidatus Promineifilum</taxon>
    </lineage>
</organism>
<dbReference type="AlphaFoldDB" id="A0A160T3R0"/>
<dbReference type="Gene3D" id="3.40.109.10">
    <property type="entry name" value="NADH Oxidase"/>
    <property type="match status" value="1"/>
</dbReference>
<reference evidence="2" key="1">
    <citation type="submission" date="2016-01" db="EMBL/GenBank/DDBJ databases">
        <authorList>
            <person name="Mcilroy J.S."/>
            <person name="Karst M S."/>
            <person name="Albertsen M."/>
        </authorList>
    </citation>
    <scope>NUCLEOTIDE SEQUENCE</scope>
    <source>
        <strain evidence="2">Cfx-K</strain>
    </source>
</reference>
<evidence type="ECO:0000313" key="3">
    <source>
        <dbReference type="Proteomes" id="UP000215027"/>
    </source>
</evidence>
<dbReference type="KEGG" id="pbf:CFX0092_A2973"/>
<dbReference type="RefSeq" id="WP_095044133.1">
    <property type="nucleotide sequence ID" value="NZ_LN890655.1"/>
</dbReference>
<protein>
    <submittedName>
        <fullName evidence="2">Coenzyme F420--glutamate ligase</fullName>
    </submittedName>
</protein>
<dbReference type="InterPro" id="IPR000415">
    <property type="entry name" value="Nitroreductase-like"/>
</dbReference>
<dbReference type="Pfam" id="PF00881">
    <property type="entry name" value="Nitroreductase"/>
    <property type="match status" value="1"/>
</dbReference>
<keyword evidence="3" id="KW-1185">Reference proteome</keyword>
<proteinExistence type="predicted"/>
<name>A0A160T3R0_9CHLR</name>
<accession>A0A160T3R0</accession>
<dbReference type="CDD" id="cd02062">
    <property type="entry name" value="Nitro_FMN_reductase"/>
    <property type="match status" value="1"/>
</dbReference>